<evidence type="ECO:0000313" key="1">
    <source>
        <dbReference type="EMBL" id="MBD2841324.1"/>
    </source>
</evidence>
<name>A0ABR8KSA1_9SPHN</name>
<sequence>MLIEAIAIPADLETKSADAAPSPTLRARRYRPRRTTADRVREALLTLAEGRASLLSHEEKAWASITFSGTRHEIMLDFDGRTAVAAGEDFIAALPDHEFRIPGQLVAEATVREVDHRFGSDDERMVVTAVLLLLEES</sequence>
<gene>
    <name evidence="1" type="ORF">IB285_03525</name>
</gene>
<protein>
    <submittedName>
        <fullName evidence="1">Uncharacterized protein</fullName>
    </submittedName>
</protein>
<accession>A0ABR8KSA1</accession>
<reference evidence="1 2" key="1">
    <citation type="submission" date="2020-09" db="EMBL/GenBank/DDBJ databases">
        <authorList>
            <person name="Yoon J.-W."/>
        </authorList>
    </citation>
    <scope>NUCLEOTIDE SEQUENCE [LARGE SCALE GENOMIC DNA]</scope>
    <source>
        <strain evidence="1 2">KMU-140</strain>
    </source>
</reference>
<dbReference type="RefSeq" id="WP_190786875.1">
    <property type="nucleotide sequence ID" value="NZ_JACXLC010000001.1"/>
</dbReference>
<proteinExistence type="predicted"/>
<evidence type="ECO:0000313" key="2">
    <source>
        <dbReference type="Proteomes" id="UP000635384"/>
    </source>
</evidence>
<comment type="caution">
    <text evidence="1">The sequence shown here is derived from an EMBL/GenBank/DDBJ whole genome shotgun (WGS) entry which is preliminary data.</text>
</comment>
<dbReference type="Proteomes" id="UP000635384">
    <property type="component" value="Unassembled WGS sequence"/>
</dbReference>
<keyword evidence="2" id="KW-1185">Reference proteome</keyword>
<organism evidence="1 2">
    <name type="scientific">Erythrobacter rubeus</name>
    <dbReference type="NCBI Taxonomy" id="2760803"/>
    <lineage>
        <taxon>Bacteria</taxon>
        <taxon>Pseudomonadati</taxon>
        <taxon>Pseudomonadota</taxon>
        <taxon>Alphaproteobacteria</taxon>
        <taxon>Sphingomonadales</taxon>
        <taxon>Erythrobacteraceae</taxon>
        <taxon>Erythrobacter/Porphyrobacter group</taxon>
        <taxon>Erythrobacter</taxon>
    </lineage>
</organism>
<dbReference type="EMBL" id="JACXLC010000001">
    <property type="protein sequence ID" value="MBD2841324.1"/>
    <property type="molecule type" value="Genomic_DNA"/>
</dbReference>